<protein>
    <recommendedName>
        <fullName evidence="3">ZP domain-containing protein</fullName>
    </recommendedName>
</protein>
<dbReference type="Pfam" id="PF00100">
    <property type="entry name" value="Zona_pellucida"/>
    <property type="match status" value="1"/>
</dbReference>
<dbReference type="Ensembl" id="ENSSORT00005046932.1">
    <property type="protein sequence ID" value="ENSSORP00005045777.1"/>
    <property type="gene ID" value="ENSSORG00005021013.1"/>
</dbReference>
<keyword evidence="2" id="KW-1015">Disulfide bond</keyword>
<organism evidence="4 5">
    <name type="scientific">Sphaeramia orbicularis</name>
    <name type="common">orbiculate cardinalfish</name>
    <dbReference type="NCBI Taxonomy" id="375764"/>
    <lineage>
        <taxon>Eukaryota</taxon>
        <taxon>Metazoa</taxon>
        <taxon>Chordata</taxon>
        <taxon>Craniata</taxon>
        <taxon>Vertebrata</taxon>
        <taxon>Euteleostomi</taxon>
        <taxon>Actinopterygii</taxon>
        <taxon>Neopterygii</taxon>
        <taxon>Teleostei</taxon>
        <taxon>Neoteleostei</taxon>
        <taxon>Acanthomorphata</taxon>
        <taxon>Gobiaria</taxon>
        <taxon>Kurtiformes</taxon>
        <taxon>Apogonoidei</taxon>
        <taxon>Apogonidae</taxon>
        <taxon>Apogoninae</taxon>
        <taxon>Sphaeramia</taxon>
    </lineage>
</organism>
<feature type="domain" description="ZP" evidence="3">
    <location>
        <begin position="343"/>
        <end position="594"/>
    </location>
</feature>
<evidence type="ECO:0000256" key="2">
    <source>
        <dbReference type="ARBA" id="ARBA00023157"/>
    </source>
</evidence>
<dbReference type="PROSITE" id="PS51034">
    <property type="entry name" value="ZP_2"/>
    <property type="match status" value="1"/>
</dbReference>
<dbReference type="PANTHER" id="PTHR14002:SF50">
    <property type="entry name" value="ALPHA-TECTORIN-LIKE-RELATED"/>
    <property type="match status" value="1"/>
</dbReference>
<keyword evidence="1" id="KW-0732">Signal</keyword>
<evidence type="ECO:0000313" key="4">
    <source>
        <dbReference type="Ensembl" id="ENSSORP00005045777.1"/>
    </source>
</evidence>
<dbReference type="Pfam" id="PF23344">
    <property type="entry name" value="ZP-N"/>
    <property type="match status" value="1"/>
</dbReference>
<reference evidence="4" key="3">
    <citation type="submission" date="2025-09" db="UniProtKB">
        <authorList>
            <consortium name="Ensembl"/>
        </authorList>
    </citation>
    <scope>IDENTIFICATION</scope>
</reference>
<keyword evidence="5" id="KW-1185">Reference proteome</keyword>
<dbReference type="SMART" id="SM00241">
    <property type="entry name" value="ZP"/>
    <property type="match status" value="1"/>
</dbReference>
<dbReference type="Proteomes" id="UP000472271">
    <property type="component" value="Chromosome 1"/>
</dbReference>
<dbReference type="SMART" id="SM00832">
    <property type="entry name" value="C8"/>
    <property type="match status" value="1"/>
</dbReference>
<dbReference type="GO" id="GO:0003676">
    <property type="term" value="F:nucleic acid binding"/>
    <property type="evidence" value="ECO:0007669"/>
    <property type="project" value="InterPro"/>
</dbReference>
<dbReference type="InterPro" id="IPR014853">
    <property type="entry name" value="VWF/SSPO/ZAN-like_Cys-rich_dom"/>
</dbReference>
<dbReference type="Pfam" id="PF08742">
    <property type="entry name" value="C8"/>
    <property type="match status" value="1"/>
</dbReference>
<dbReference type="AlphaFoldDB" id="A0A673BYM8"/>
<sequence length="617" mass="68008">RPSRPTSVCDLTNALLEEWSKIPINTLLNLVDSLPRRVEAVIAAKGGPTCVIPRTCTISGSNIIGFFGNVSTITDRCAYILMSDAGVELLGIFRDRRRKDVSLLDHVIVRVVGAEFILGQGGRVQMNKSTLSIHSSAQMFHQVEFSKDQTGVTANLLTSTSHKVSVFFDGYTAQIYILSTPQGSGHALLLCVSVNGHCPSCCLSSFSCEDVHLEPPDLSINCPAMTTHCGLLKDPPFTSCHDHVDPKPYISACIATLCKYPAVDGLKCRFHDAYARACRLHINITLEGWSSKGRCRKSIFCPHVVCSAHEFCADGIGDGTRCFCRAIFASKYKSTNTLGESTICHQNSASLSLVGCLLEEKGINYSVLKLNDPSCRGHMDNHTHMLTFSFNETNTCGAEVTNNNSQIIFKNTIMIQSNTSGGIIRHNQFQLNFSCFYSQPDMKSITFRIIDSTVVQQIASGAWNYSLSMKAFTDANHYQPISANTRLLLGQRVWVELSTDGLDDKLVAVVIESCWATNQMSAIRGLRYNLIMNSCANPDDRTVTVTANGQGTSPYFSFNMFQFSGSSADVYLHCKLNLCGKTKNDKCIPTATERRRRFVVSQYIDDNPAVITMIWTN</sequence>
<evidence type="ECO:0000256" key="1">
    <source>
        <dbReference type="ARBA" id="ARBA00022729"/>
    </source>
</evidence>
<dbReference type="Gene3D" id="2.60.40.3210">
    <property type="entry name" value="Zona pellucida, ZP-N domain"/>
    <property type="match status" value="1"/>
</dbReference>
<dbReference type="InterPro" id="IPR055356">
    <property type="entry name" value="ZP-N"/>
</dbReference>
<reference evidence="4" key="1">
    <citation type="submission" date="2019-06" db="EMBL/GenBank/DDBJ databases">
        <authorList>
            <consortium name="Wellcome Sanger Institute Data Sharing"/>
        </authorList>
    </citation>
    <scope>NUCLEOTIDE SEQUENCE [LARGE SCALE GENOMIC DNA]</scope>
</reference>
<evidence type="ECO:0000313" key="5">
    <source>
        <dbReference type="Proteomes" id="UP000472271"/>
    </source>
</evidence>
<gene>
    <name evidence="4" type="primary">LOC115417345</name>
</gene>
<evidence type="ECO:0000259" key="3">
    <source>
        <dbReference type="PROSITE" id="PS51034"/>
    </source>
</evidence>
<reference evidence="4" key="2">
    <citation type="submission" date="2025-08" db="UniProtKB">
        <authorList>
            <consortium name="Ensembl"/>
        </authorList>
    </citation>
    <scope>IDENTIFICATION</scope>
</reference>
<accession>A0A673BYM8</accession>
<dbReference type="InParanoid" id="A0A673BYM8"/>
<dbReference type="PANTHER" id="PTHR14002">
    <property type="entry name" value="ENDOGLIN/TGF-BETA RECEPTOR TYPE III"/>
    <property type="match status" value="1"/>
</dbReference>
<dbReference type="InterPro" id="IPR036397">
    <property type="entry name" value="RNaseH_sf"/>
</dbReference>
<dbReference type="Gene3D" id="2.60.40.4100">
    <property type="entry name" value="Zona pellucida, ZP-C domain"/>
    <property type="match status" value="1"/>
</dbReference>
<name>A0A673BYM8_9TELE</name>
<dbReference type="InterPro" id="IPR042235">
    <property type="entry name" value="ZP-C_dom"/>
</dbReference>
<dbReference type="Gene3D" id="3.30.420.10">
    <property type="entry name" value="Ribonuclease H-like superfamily/Ribonuclease H"/>
    <property type="match status" value="1"/>
</dbReference>
<proteinExistence type="predicted"/>
<dbReference type="InterPro" id="IPR055355">
    <property type="entry name" value="ZP-C"/>
</dbReference>
<dbReference type="InterPro" id="IPR001507">
    <property type="entry name" value="ZP_dom"/>
</dbReference>